<dbReference type="Pfam" id="PF03417">
    <property type="entry name" value="AAT"/>
    <property type="match status" value="1"/>
</dbReference>
<name>A0ABT4GRQ6_PAEAL</name>
<feature type="domain" description="Peptidase C45 hydrolase" evidence="1">
    <location>
        <begin position="103"/>
        <end position="333"/>
    </location>
</feature>
<evidence type="ECO:0000313" key="2">
    <source>
        <dbReference type="EMBL" id="MCY9759349.1"/>
    </source>
</evidence>
<dbReference type="InterPro" id="IPR047801">
    <property type="entry name" value="Peptidase_C45"/>
</dbReference>
<accession>A0ABT4GRQ6</accession>
<dbReference type="PANTHER" id="PTHR34180:SF1">
    <property type="entry name" value="BETA-ALANYL-DOPAMINE_CARCININE HYDROLASE"/>
    <property type="match status" value="1"/>
</dbReference>
<dbReference type="InterPro" id="IPR029055">
    <property type="entry name" value="Ntn_hydrolases_N"/>
</dbReference>
<dbReference type="NCBIfam" id="NF040521">
    <property type="entry name" value="C45_proenzyme"/>
    <property type="match status" value="1"/>
</dbReference>
<dbReference type="EMBL" id="JAMDNP010000005">
    <property type="protein sequence ID" value="MCY9759349.1"/>
    <property type="molecule type" value="Genomic_DNA"/>
</dbReference>
<proteinExistence type="predicted"/>
<dbReference type="Proteomes" id="UP001527181">
    <property type="component" value="Unassembled WGS sequence"/>
</dbReference>
<organism evidence="2 3">
    <name type="scientific">Paenibacillus alvei</name>
    <name type="common">Bacillus alvei</name>
    <dbReference type="NCBI Taxonomy" id="44250"/>
    <lineage>
        <taxon>Bacteria</taxon>
        <taxon>Bacillati</taxon>
        <taxon>Bacillota</taxon>
        <taxon>Bacilli</taxon>
        <taxon>Bacillales</taxon>
        <taxon>Paenibacillaceae</taxon>
        <taxon>Paenibacillus</taxon>
    </lineage>
</organism>
<reference evidence="2 3" key="1">
    <citation type="submission" date="2022-05" db="EMBL/GenBank/DDBJ databases">
        <title>Genome Sequencing of Bee-Associated Microbes.</title>
        <authorList>
            <person name="Dunlap C."/>
        </authorList>
    </citation>
    <scope>NUCLEOTIDE SEQUENCE [LARGE SCALE GENOMIC DNA]</scope>
    <source>
        <strain evidence="2 3">NRRL B-04010</strain>
    </source>
</reference>
<dbReference type="SUPFAM" id="SSF56235">
    <property type="entry name" value="N-terminal nucleophile aminohydrolases (Ntn hydrolases)"/>
    <property type="match status" value="1"/>
</dbReference>
<gene>
    <name evidence="2" type="ORF">M5X12_02065</name>
</gene>
<sequence>MQQIQGYFSSIEGTRYEAGYQQGEFAKKHPHFLQGILLNEPLPVDQWKEAVALLEQYCPGITEEIDGFCAALEVPPSLISYYANSALHSGCSHCAILPAKTANGHTYMLRNYDLSPNVDDMRLCSTSIEKAYKHTGFSVFLFGRTEGMNEHGLCVTFSACGMPVGNAPGMRPPRASGLQFWAVVRAVLEQCRNVSEAVRLVKEMPIASNMNLIVCDPHGHAALIETFDGHKAIREVEEASQAPYVAATNHPLFADIEQLEPGKLNHSVIRQHILQQFLEKPASVTMEDLQSLVSTEYPQGLAVHNYNQWFGTLRSMLFDLDDRIINICFGSPIDNPWYTVPVGGKMPVDRVQVTMQHHDYAPDFWQMKISGD</sequence>
<dbReference type="RefSeq" id="WP_005545152.1">
    <property type="nucleotide sequence ID" value="NZ_JAMDLX010000013.1"/>
</dbReference>
<keyword evidence="3" id="KW-1185">Reference proteome</keyword>
<dbReference type="CDD" id="cd01935">
    <property type="entry name" value="Ntn_CGH_like"/>
    <property type="match status" value="1"/>
</dbReference>
<dbReference type="InterPro" id="IPR005079">
    <property type="entry name" value="Peptidase_C45_hydrolase"/>
</dbReference>
<protein>
    <submittedName>
        <fullName evidence="2">C45 family peptidase</fullName>
    </submittedName>
</protein>
<comment type="caution">
    <text evidence="2">The sequence shown here is derived from an EMBL/GenBank/DDBJ whole genome shotgun (WGS) entry which is preliminary data.</text>
</comment>
<dbReference type="Gene3D" id="3.60.60.10">
    <property type="entry name" value="Penicillin V Acylase, Chain A"/>
    <property type="match status" value="1"/>
</dbReference>
<evidence type="ECO:0000259" key="1">
    <source>
        <dbReference type="Pfam" id="PF03417"/>
    </source>
</evidence>
<dbReference type="GeneID" id="94488650"/>
<evidence type="ECO:0000313" key="3">
    <source>
        <dbReference type="Proteomes" id="UP001527181"/>
    </source>
</evidence>
<dbReference type="PANTHER" id="PTHR34180">
    <property type="entry name" value="PEPTIDASE C45"/>
    <property type="match status" value="1"/>
</dbReference>
<dbReference type="InterPro" id="IPR047794">
    <property type="entry name" value="C45_proenzyme-like"/>
</dbReference>